<reference evidence="1 2" key="1">
    <citation type="submission" date="2014-09" db="EMBL/GenBank/DDBJ databases">
        <authorList>
            <person name="Magalhaes I.L.F."/>
            <person name="Oliveira U."/>
            <person name="Santos F.R."/>
            <person name="Vidigal T.H.D.A."/>
            <person name="Brescovit A.D."/>
            <person name="Santos A.J."/>
        </authorList>
    </citation>
    <scope>NUCLEOTIDE SEQUENCE [LARGE SCALE GENOMIC DNA]</scope>
</reference>
<proteinExistence type="predicted"/>
<dbReference type="Proteomes" id="UP000054845">
    <property type="component" value="Unassembled WGS sequence"/>
</dbReference>
<evidence type="ECO:0000313" key="1">
    <source>
        <dbReference type="EMBL" id="CEG19338.1"/>
    </source>
</evidence>
<organism evidence="1 2">
    <name type="scientific">Ceraceosorus bombacis</name>
    <dbReference type="NCBI Taxonomy" id="401625"/>
    <lineage>
        <taxon>Eukaryota</taxon>
        <taxon>Fungi</taxon>
        <taxon>Dikarya</taxon>
        <taxon>Basidiomycota</taxon>
        <taxon>Ustilaginomycotina</taxon>
        <taxon>Exobasidiomycetes</taxon>
        <taxon>Ceraceosorales</taxon>
        <taxon>Ceraceosoraceae</taxon>
        <taxon>Ceraceosorus</taxon>
    </lineage>
</organism>
<keyword evidence="2" id="KW-1185">Reference proteome</keyword>
<sequence length="55" mass="6220">MRITVFEATLKVNKRNIVEYLSTLNIAEMKRHFACLSLEMMKQSLNAHVAAIGIA</sequence>
<dbReference type="AlphaFoldDB" id="A0A0P1A4B9"/>
<dbReference type="OrthoDB" id="3403104at2759"/>
<accession>A0A0P1A4B9</accession>
<evidence type="ECO:0000313" key="2">
    <source>
        <dbReference type="Proteomes" id="UP000054845"/>
    </source>
</evidence>
<protein>
    <submittedName>
        <fullName evidence="1">Uncharacterized protein</fullName>
    </submittedName>
</protein>
<dbReference type="EMBL" id="CCYA01000235">
    <property type="protein sequence ID" value="CEG19338.1"/>
    <property type="molecule type" value="Genomic_DNA"/>
</dbReference>
<name>A0A0P1A4B9_9BASI</name>